<evidence type="ECO:0000256" key="11">
    <source>
        <dbReference type="RuleBase" id="RU000675"/>
    </source>
</evidence>
<evidence type="ECO:0000256" key="13">
    <source>
        <dbReference type="SAM" id="SignalP"/>
    </source>
</evidence>
<dbReference type="PANTHER" id="PTHR23421">
    <property type="entry name" value="BETA-GALACTOSIDASE RELATED"/>
    <property type="match status" value="1"/>
</dbReference>
<dbReference type="GO" id="GO:0030246">
    <property type="term" value="F:carbohydrate binding"/>
    <property type="evidence" value="ECO:0007669"/>
    <property type="project" value="InterPro"/>
</dbReference>
<evidence type="ECO:0000256" key="9">
    <source>
        <dbReference type="ARBA" id="ARBA00023180"/>
    </source>
</evidence>
<dbReference type="FunFam" id="2.60.120.260:FF:000050">
    <property type="entry name" value="Beta-galactosidase"/>
    <property type="match status" value="1"/>
</dbReference>
<evidence type="ECO:0000256" key="8">
    <source>
        <dbReference type="ARBA" id="ARBA00022801"/>
    </source>
</evidence>
<keyword evidence="10 11" id="KW-0326">Glycosidase</keyword>
<dbReference type="PRINTS" id="PR00742">
    <property type="entry name" value="GLHYDRLASE35"/>
</dbReference>
<feature type="chain" id="PRO_5042941800" description="Beta-galactosidase" evidence="13">
    <location>
        <begin position="24"/>
        <end position="812"/>
    </location>
</feature>
<keyword evidence="7 13" id="KW-0732">Signal</keyword>
<dbReference type="FunFam" id="3.20.20.80:FF:000006">
    <property type="entry name" value="Beta-galactosidase"/>
    <property type="match status" value="1"/>
</dbReference>
<dbReference type="InterPro" id="IPR000922">
    <property type="entry name" value="Lectin_gal-bd_dom"/>
</dbReference>
<dbReference type="Gene3D" id="3.20.20.80">
    <property type="entry name" value="Glycosidases"/>
    <property type="match status" value="1"/>
</dbReference>
<dbReference type="InterPro" id="IPR017853">
    <property type="entry name" value="GH"/>
</dbReference>
<evidence type="ECO:0000256" key="6">
    <source>
        <dbReference type="ARBA" id="ARBA00022525"/>
    </source>
</evidence>
<protein>
    <recommendedName>
        <fullName evidence="4 11">Beta-galactosidase</fullName>
        <ecNumber evidence="4 11">3.2.1.23</ecNumber>
    </recommendedName>
</protein>
<dbReference type="PROSITE" id="PS50228">
    <property type="entry name" value="SUEL_LECTIN"/>
    <property type="match status" value="1"/>
</dbReference>
<dbReference type="SUPFAM" id="SSF51445">
    <property type="entry name" value="(Trans)glycosidases"/>
    <property type="match status" value="1"/>
</dbReference>
<dbReference type="Proteomes" id="UP001370490">
    <property type="component" value="Unassembled WGS sequence"/>
</dbReference>
<keyword evidence="5" id="KW-0052">Apoplast</keyword>
<gene>
    <name evidence="15" type="ORF">RJ641_010865</name>
</gene>
<keyword evidence="8 11" id="KW-0378">Hydrolase</keyword>
<dbReference type="InterPro" id="IPR008979">
    <property type="entry name" value="Galactose-bd-like_sf"/>
</dbReference>
<dbReference type="CDD" id="cd22842">
    <property type="entry name" value="Gal_Rha_Lectin_BGal"/>
    <property type="match status" value="1"/>
</dbReference>
<dbReference type="Pfam" id="PF02140">
    <property type="entry name" value="SUEL_Lectin"/>
    <property type="match status" value="1"/>
</dbReference>
<dbReference type="SUPFAM" id="SSF49785">
    <property type="entry name" value="Galactose-binding domain-like"/>
    <property type="match status" value="2"/>
</dbReference>
<dbReference type="EC" id="3.2.1.23" evidence="4 11"/>
<keyword evidence="9" id="KW-0325">Glycoprotein</keyword>
<evidence type="ECO:0000256" key="5">
    <source>
        <dbReference type="ARBA" id="ARBA00022523"/>
    </source>
</evidence>
<keyword evidence="6" id="KW-0964">Secreted</keyword>
<evidence type="ECO:0000259" key="14">
    <source>
        <dbReference type="PROSITE" id="PS50228"/>
    </source>
</evidence>
<reference evidence="15 16" key="1">
    <citation type="submission" date="2023-12" db="EMBL/GenBank/DDBJ databases">
        <title>A high-quality genome assembly for Dillenia turbinata (Dilleniales).</title>
        <authorList>
            <person name="Chanderbali A."/>
        </authorList>
    </citation>
    <scope>NUCLEOTIDE SEQUENCE [LARGE SCALE GENOMIC DNA]</scope>
    <source>
        <strain evidence="15">LSX21</strain>
        <tissue evidence="15">Leaf</tissue>
    </source>
</reference>
<dbReference type="EMBL" id="JBAMMX010000018">
    <property type="protein sequence ID" value="KAK6922561.1"/>
    <property type="molecule type" value="Genomic_DNA"/>
</dbReference>
<dbReference type="InterPro" id="IPR043159">
    <property type="entry name" value="Lectin_gal-bd_sf"/>
</dbReference>
<feature type="domain" description="SUEL-type lectin" evidence="14">
    <location>
        <begin position="720"/>
        <end position="803"/>
    </location>
</feature>
<dbReference type="InterPro" id="IPR001944">
    <property type="entry name" value="Glycoside_Hdrlase_35"/>
</dbReference>
<evidence type="ECO:0000313" key="15">
    <source>
        <dbReference type="EMBL" id="KAK6922561.1"/>
    </source>
</evidence>
<evidence type="ECO:0000256" key="7">
    <source>
        <dbReference type="ARBA" id="ARBA00022729"/>
    </source>
</evidence>
<evidence type="ECO:0000313" key="16">
    <source>
        <dbReference type="Proteomes" id="UP001370490"/>
    </source>
</evidence>
<evidence type="ECO:0000256" key="1">
    <source>
        <dbReference type="ARBA" id="ARBA00001412"/>
    </source>
</evidence>
<name>A0AAN8Z2T6_9MAGN</name>
<comment type="caution">
    <text evidence="15">The sequence shown here is derived from an EMBL/GenBank/DDBJ whole genome shotgun (WGS) entry which is preliminary data.</text>
</comment>
<dbReference type="InterPro" id="IPR031330">
    <property type="entry name" value="Gly_Hdrlase_35_cat"/>
</dbReference>
<dbReference type="AlphaFoldDB" id="A0AAN8Z2T6"/>
<feature type="signal peptide" evidence="13">
    <location>
        <begin position="1"/>
        <end position="23"/>
    </location>
</feature>
<accession>A0AAN8Z2T6</accession>
<evidence type="ECO:0000256" key="10">
    <source>
        <dbReference type="ARBA" id="ARBA00023295"/>
    </source>
</evidence>
<organism evidence="15 16">
    <name type="scientific">Dillenia turbinata</name>
    <dbReference type="NCBI Taxonomy" id="194707"/>
    <lineage>
        <taxon>Eukaryota</taxon>
        <taxon>Viridiplantae</taxon>
        <taxon>Streptophyta</taxon>
        <taxon>Embryophyta</taxon>
        <taxon>Tracheophyta</taxon>
        <taxon>Spermatophyta</taxon>
        <taxon>Magnoliopsida</taxon>
        <taxon>eudicotyledons</taxon>
        <taxon>Gunneridae</taxon>
        <taxon>Pentapetalae</taxon>
        <taxon>Dilleniales</taxon>
        <taxon>Dilleniaceae</taxon>
        <taxon>Dillenia</taxon>
    </lineage>
</organism>
<dbReference type="InterPro" id="IPR048913">
    <property type="entry name" value="BetaGal_gal-bd"/>
</dbReference>
<evidence type="ECO:0000256" key="2">
    <source>
        <dbReference type="ARBA" id="ARBA00004271"/>
    </source>
</evidence>
<dbReference type="Pfam" id="PF21467">
    <property type="entry name" value="BetaGal_gal-bd"/>
    <property type="match status" value="1"/>
</dbReference>
<sequence length="812" mass="91602">MSLQPLILLLINALFLLASPTLSDDEKKEATVTYDGRSLIIDGKRELLFSGSLHYPRAPPEMWQGILDKAKEGGLNVIQTYVFWNIHEPVQGQYNFEGNYDLVKFIKMIGDTGMYVTVRLGPFIQGEWNYGYSPVIFYLILNLNGLPVWLRDVKDITFRTNNEPYKYHMEKFVRMIIDKLKEAKLFAPQGGPIILAQIENEYNTIQPAFEGEGTKYIQWAGNMAVGLNAGVPWMMCKQTDAPDPVINACNGRHCGDTFVGPNKPYKPSLWTENWTAQFRVFGDPPSQRSAEDLAFSTARFFSKNGSLANYYMYFGGTNFGRTAAAFVTTRYYDEAPLDEYGLYREPKWGHLRDLHTALRLSKKALLWGSVSVQILGKGIEARVYEKPGSNVCAAFLCNNHTRTAATHNVRTYHRSKKANKNFQWEMTQEKVQSYSDTPDRKKRPQELISTTKDTSDYLWYTTRIELEREDLPFKENSKPVLEVANLGHAMHTFVNGEYVGTGHGSKIEKSFVYTKAIDLKIGTNNIALLSMTVGLPDSGVYLERRMAGVHTVSLKGLMTGTLDITQNGWGHKVGVNGEKLQIYTEEGSNRVQWKQYNGRGPPLTWYKTYFDQPEGENPVVIELSNMSKGMVWVNGKSIGRYWTSFLSPLGQPSQSVYHIPRSYMKPTDNLLVLFEEIGGNPEGIQFQTVTRDIICSIITENHPPRAKSWQRKDSVIHSVDDTGTKAHLVCPKGKVISKVHFASYGNAAGVCGQFVEGKCNSDATKIVEQYCIGKQSCEVPFQQKLFDSANNLCPDVKKTLAIQNTRNSSKKT</sequence>
<keyword evidence="16" id="KW-1185">Reference proteome</keyword>
<dbReference type="GO" id="GO:0048046">
    <property type="term" value="C:apoplast"/>
    <property type="evidence" value="ECO:0007669"/>
    <property type="project" value="UniProtKB-SubCell"/>
</dbReference>
<dbReference type="PROSITE" id="PS01182">
    <property type="entry name" value="GLYCOSYL_HYDROL_F35"/>
    <property type="match status" value="1"/>
</dbReference>
<dbReference type="GO" id="GO:0005975">
    <property type="term" value="P:carbohydrate metabolic process"/>
    <property type="evidence" value="ECO:0007669"/>
    <property type="project" value="InterPro"/>
</dbReference>
<dbReference type="InterPro" id="IPR019801">
    <property type="entry name" value="Glyco_hydro_35_CS"/>
</dbReference>
<dbReference type="GO" id="GO:0004565">
    <property type="term" value="F:beta-galactosidase activity"/>
    <property type="evidence" value="ECO:0007669"/>
    <property type="project" value="UniProtKB-EC"/>
</dbReference>
<evidence type="ECO:0000256" key="4">
    <source>
        <dbReference type="ARBA" id="ARBA00012756"/>
    </source>
</evidence>
<comment type="similarity">
    <text evidence="3 12">Belongs to the glycosyl hydrolase 35 family.</text>
</comment>
<proteinExistence type="inferred from homology"/>
<evidence type="ECO:0000256" key="12">
    <source>
        <dbReference type="RuleBase" id="RU003679"/>
    </source>
</evidence>
<comment type="catalytic activity">
    <reaction evidence="1 11">
        <text>Hydrolysis of terminal non-reducing beta-D-galactose residues in beta-D-galactosides.</text>
        <dbReference type="EC" id="3.2.1.23"/>
    </reaction>
</comment>
<dbReference type="Pfam" id="PF01301">
    <property type="entry name" value="Glyco_hydro_35"/>
    <property type="match status" value="1"/>
</dbReference>
<comment type="subcellular location">
    <subcellularLocation>
        <location evidence="2">Secreted</location>
        <location evidence="2">Extracellular space</location>
        <location evidence="2">Apoplast</location>
    </subcellularLocation>
</comment>
<evidence type="ECO:0000256" key="3">
    <source>
        <dbReference type="ARBA" id="ARBA00009809"/>
    </source>
</evidence>
<dbReference type="Gene3D" id="2.60.120.260">
    <property type="entry name" value="Galactose-binding domain-like"/>
    <property type="match status" value="2"/>
</dbReference>
<dbReference type="Gene3D" id="2.60.120.740">
    <property type="match status" value="1"/>
</dbReference>